<keyword evidence="3" id="KW-0804">Transcription</keyword>
<dbReference type="AlphaFoldDB" id="A0A4R4W8E0"/>
<keyword evidence="7" id="KW-1185">Reference proteome</keyword>
<evidence type="ECO:0000256" key="1">
    <source>
        <dbReference type="ARBA" id="ARBA00023015"/>
    </source>
</evidence>
<dbReference type="PANTHER" id="PTHR30055:SF234">
    <property type="entry name" value="HTH-TYPE TRANSCRIPTIONAL REGULATOR BETI"/>
    <property type="match status" value="1"/>
</dbReference>
<evidence type="ECO:0000313" key="6">
    <source>
        <dbReference type="EMBL" id="TDD14998.1"/>
    </source>
</evidence>
<protein>
    <submittedName>
        <fullName evidence="6">TetR/AcrR family transcriptional regulator</fullName>
    </submittedName>
</protein>
<dbReference type="PROSITE" id="PS50977">
    <property type="entry name" value="HTH_TETR_2"/>
    <property type="match status" value="1"/>
</dbReference>
<keyword evidence="2 4" id="KW-0238">DNA-binding</keyword>
<sequence length="217" mass="23640">MMEGLRERKKRRTRQHISEVALGLFVARGFDDVTIAEVAAAAEVSVNTVYNYFESKEDLVLPPDEASPQRLADIVRARGPGESAAGAVLERLRQEVRGRERQVGLSPGFGRVLEMMLAAPTLTARLEGLGRRMTDTLAAELAEETGAAADDPLPRVMAWHIGSLHALVLGDVARRATAGERPEVIAERVLELLDTVESMLGERVLTYAVREGRPCSG</sequence>
<dbReference type="Pfam" id="PF00440">
    <property type="entry name" value="TetR_N"/>
    <property type="match status" value="1"/>
</dbReference>
<evidence type="ECO:0000259" key="5">
    <source>
        <dbReference type="PROSITE" id="PS50977"/>
    </source>
</evidence>
<gene>
    <name evidence="6" type="ORF">E1294_35780</name>
</gene>
<evidence type="ECO:0000313" key="7">
    <source>
        <dbReference type="Proteomes" id="UP000294543"/>
    </source>
</evidence>
<dbReference type="Proteomes" id="UP000294543">
    <property type="component" value="Unassembled WGS sequence"/>
</dbReference>
<evidence type="ECO:0000256" key="2">
    <source>
        <dbReference type="ARBA" id="ARBA00023125"/>
    </source>
</evidence>
<dbReference type="OrthoDB" id="155497at2"/>
<dbReference type="Gene3D" id="1.10.357.10">
    <property type="entry name" value="Tetracycline Repressor, domain 2"/>
    <property type="match status" value="1"/>
</dbReference>
<dbReference type="InterPro" id="IPR009057">
    <property type="entry name" value="Homeodomain-like_sf"/>
</dbReference>
<reference evidence="6 7" key="1">
    <citation type="submission" date="2019-03" db="EMBL/GenBank/DDBJ databases">
        <title>Draft genome sequences of novel Actinobacteria.</title>
        <authorList>
            <person name="Sahin N."/>
            <person name="Ay H."/>
            <person name="Saygin H."/>
        </authorList>
    </citation>
    <scope>NUCLEOTIDE SEQUENCE [LARGE SCALE GENOMIC DNA]</scope>
    <source>
        <strain evidence="6 7">KC712</strain>
    </source>
</reference>
<dbReference type="SUPFAM" id="SSF46689">
    <property type="entry name" value="Homeodomain-like"/>
    <property type="match status" value="1"/>
</dbReference>
<dbReference type="PANTHER" id="PTHR30055">
    <property type="entry name" value="HTH-TYPE TRANSCRIPTIONAL REGULATOR RUTR"/>
    <property type="match status" value="1"/>
</dbReference>
<dbReference type="PRINTS" id="PR00455">
    <property type="entry name" value="HTHTETR"/>
</dbReference>
<dbReference type="RefSeq" id="WP_132515410.1">
    <property type="nucleotide sequence ID" value="NZ_SMKP01000134.1"/>
</dbReference>
<organism evidence="6 7">
    <name type="scientific">Nonomuraea diastatica</name>
    <dbReference type="NCBI Taxonomy" id="1848329"/>
    <lineage>
        <taxon>Bacteria</taxon>
        <taxon>Bacillati</taxon>
        <taxon>Actinomycetota</taxon>
        <taxon>Actinomycetes</taxon>
        <taxon>Streptosporangiales</taxon>
        <taxon>Streptosporangiaceae</taxon>
        <taxon>Nonomuraea</taxon>
    </lineage>
</organism>
<feature type="domain" description="HTH tetR-type" evidence="5">
    <location>
        <begin position="11"/>
        <end position="71"/>
    </location>
</feature>
<accession>A0A4R4W8E0</accession>
<dbReference type="GO" id="GO:0000976">
    <property type="term" value="F:transcription cis-regulatory region binding"/>
    <property type="evidence" value="ECO:0007669"/>
    <property type="project" value="TreeGrafter"/>
</dbReference>
<evidence type="ECO:0000256" key="4">
    <source>
        <dbReference type="PROSITE-ProRule" id="PRU00335"/>
    </source>
</evidence>
<dbReference type="EMBL" id="SMKP01000134">
    <property type="protein sequence ID" value="TDD14998.1"/>
    <property type="molecule type" value="Genomic_DNA"/>
</dbReference>
<name>A0A4R4W8E0_9ACTN</name>
<comment type="caution">
    <text evidence="6">The sequence shown here is derived from an EMBL/GenBank/DDBJ whole genome shotgun (WGS) entry which is preliminary data.</text>
</comment>
<dbReference type="GO" id="GO:0003700">
    <property type="term" value="F:DNA-binding transcription factor activity"/>
    <property type="evidence" value="ECO:0007669"/>
    <property type="project" value="TreeGrafter"/>
</dbReference>
<keyword evidence="1" id="KW-0805">Transcription regulation</keyword>
<dbReference type="InterPro" id="IPR050109">
    <property type="entry name" value="HTH-type_TetR-like_transc_reg"/>
</dbReference>
<feature type="DNA-binding region" description="H-T-H motif" evidence="4">
    <location>
        <begin position="34"/>
        <end position="53"/>
    </location>
</feature>
<dbReference type="InterPro" id="IPR001647">
    <property type="entry name" value="HTH_TetR"/>
</dbReference>
<evidence type="ECO:0000256" key="3">
    <source>
        <dbReference type="ARBA" id="ARBA00023163"/>
    </source>
</evidence>
<proteinExistence type="predicted"/>